<organism evidence="1">
    <name type="scientific">uncultured Caudovirales phage</name>
    <dbReference type="NCBI Taxonomy" id="2100421"/>
    <lineage>
        <taxon>Viruses</taxon>
        <taxon>Duplodnaviria</taxon>
        <taxon>Heunggongvirae</taxon>
        <taxon>Uroviricota</taxon>
        <taxon>Caudoviricetes</taxon>
        <taxon>Peduoviridae</taxon>
        <taxon>Maltschvirus</taxon>
        <taxon>Maltschvirus maltsch</taxon>
    </lineage>
</organism>
<proteinExistence type="predicted"/>
<gene>
    <name evidence="1" type="ORF">UFOVP1040_66</name>
</gene>
<evidence type="ECO:0000313" key="1">
    <source>
        <dbReference type="EMBL" id="CAB4180509.1"/>
    </source>
</evidence>
<protein>
    <submittedName>
        <fullName evidence="1">Uncharacterized protein</fullName>
    </submittedName>
</protein>
<reference evidence="1" key="1">
    <citation type="submission" date="2020-05" db="EMBL/GenBank/DDBJ databases">
        <authorList>
            <person name="Chiriac C."/>
            <person name="Salcher M."/>
            <person name="Ghai R."/>
            <person name="Kavagutti S V."/>
        </authorList>
    </citation>
    <scope>NUCLEOTIDE SEQUENCE</scope>
</reference>
<name>A0A6J5Q8A8_9CAUD</name>
<dbReference type="EMBL" id="LR796994">
    <property type="protein sequence ID" value="CAB4180509.1"/>
    <property type="molecule type" value="Genomic_DNA"/>
</dbReference>
<sequence>MKKMEAEQVYVGDGFSVLLWDGNRGDHMDLRLHKDGLRRDEISWVPLFLNGGWEVCHDFEAIKPFVLTPDNPYGDPEYRPGGVYRSFCLEDNTRRLCVFPAAKNGGVEERDFGQQLVAGVAGVVRVPKGGLFVVGGGAFEHEGQEFNGPMVIRAVTDDLRINVPAGVMGAAVWEKKAA</sequence>
<accession>A0A6J5Q8A8</accession>